<reference evidence="1" key="2">
    <citation type="journal article" date="2011" name="J. Microbiol. Methods">
        <title>DIY series of genetic cassettes useful in construction of versatile vectors specific for Alphaproteobacteria.</title>
        <authorList>
            <person name="Dziewit L."/>
            <person name="Adamczuk M."/>
            <person name="Szuplewska M."/>
            <person name="Bartosik D."/>
        </authorList>
    </citation>
    <scope>NUCLEOTIDE SEQUENCE</scope>
    <source>
        <strain evidence="1">JCM 7686</strain>
        <plasmid evidence="1">pAMI7</plasmid>
    </source>
</reference>
<geneLocation type="plasmid" evidence="1">
    <name>pAMI7</name>
</geneLocation>
<sequence length="158" mass="17772">MNNHDSILWQSARNLLDAQENLNKLFHAFGHIECSTPDLEIEELDVEGSDEDFIQPVWNIYFAHRRSARANAKTRGIVTIAIQLTSDQGTEADWADGKRSKVIVGYSIGNSLDEDAWFFSTGGLTTRGIERTASPRAAFGGWRTVRTRAGFMRCRSTY</sequence>
<keyword evidence="1" id="KW-0614">Plasmid</keyword>
<dbReference type="RefSeq" id="WP_013496753.1">
    <property type="nucleotide sequence ID" value="NC_014832.1"/>
</dbReference>
<organism evidence="1">
    <name type="scientific">Paracoccus aminophilus JCM 7686</name>
    <dbReference type="NCBI Taxonomy" id="1367847"/>
    <lineage>
        <taxon>Bacteria</taxon>
        <taxon>Pseudomonadati</taxon>
        <taxon>Pseudomonadota</taxon>
        <taxon>Alphaproteobacteria</taxon>
        <taxon>Rhodobacterales</taxon>
        <taxon>Paracoccaceae</taxon>
        <taxon>Paracoccus</taxon>
    </lineage>
</organism>
<dbReference type="EMBL" id="GQ468938">
    <property type="protein sequence ID" value="ADF47142.1"/>
    <property type="molecule type" value="Genomic_DNA"/>
</dbReference>
<protein>
    <submittedName>
        <fullName evidence="1">Uncharacterized protein</fullName>
    </submittedName>
</protein>
<name>E7BLD7_PARAH</name>
<dbReference type="AlphaFoldDB" id="E7BLD7"/>
<accession>E7BLD7</accession>
<proteinExistence type="predicted"/>
<evidence type="ECO:0000313" key="1">
    <source>
        <dbReference type="EMBL" id="ADF47142.1"/>
    </source>
</evidence>
<reference evidence="1" key="1">
    <citation type="journal article" date="2011" name="FEMS Microbiol. Lett.">
        <title>Functional characterization of the type II PamI restriction-modification system derived from plasmid pAMI7 of Paracoccus aminophilus JCM 7686.</title>
        <authorList>
            <person name="Dziewit L."/>
            <person name="Kuczkowska K."/>
            <person name="Adamczuk M."/>
            <person name="Radlinska M."/>
            <person name="Bartosik D."/>
        </authorList>
    </citation>
    <scope>NUCLEOTIDE SEQUENCE</scope>
    <source>
        <strain evidence="1">JCM 7686</strain>
        <plasmid evidence="1">pAMI7</plasmid>
    </source>
</reference>